<accession>A0A371ESI0</accession>
<proteinExistence type="predicted"/>
<feature type="non-terminal residue" evidence="1">
    <location>
        <position position="1"/>
    </location>
</feature>
<dbReference type="OrthoDB" id="843225at2759"/>
<name>A0A371ESI0_MUCPR</name>
<keyword evidence="2" id="KW-1185">Reference proteome</keyword>
<evidence type="ECO:0000313" key="2">
    <source>
        <dbReference type="Proteomes" id="UP000257109"/>
    </source>
</evidence>
<dbReference type="Proteomes" id="UP000257109">
    <property type="component" value="Unassembled WGS sequence"/>
</dbReference>
<organism evidence="1 2">
    <name type="scientific">Mucuna pruriens</name>
    <name type="common">Velvet bean</name>
    <name type="synonym">Dolichos pruriens</name>
    <dbReference type="NCBI Taxonomy" id="157652"/>
    <lineage>
        <taxon>Eukaryota</taxon>
        <taxon>Viridiplantae</taxon>
        <taxon>Streptophyta</taxon>
        <taxon>Embryophyta</taxon>
        <taxon>Tracheophyta</taxon>
        <taxon>Spermatophyta</taxon>
        <taxon>Magnoliopsida</taxon>
        <taxon>eudicotyledons</taxon>
        <taxon>Gunneridae</taxon>
        <taxon>Pentapetalae</taxon>
        <taxon>rosids</taxon>
        <taxon>fabids</taxon>
        <taxon>Fabales</taxon>
        <taxon>Fabaceae</taxon>
        <taxon>Papilionoideae</taxon>
        <taxon>50 kb inversion clade</taxon>
        <taxon>NPAAA clade</taxon>
        <taxon>indigoferoid/millettioid clade</taxon>
        <taxon>Phaseoleae</taxon>
        <taxon>Mucuna</taxon>
    </lineage>
</organism>
<dbReference type="STRING" id="157652.A0A371ESI0"/>
<dbReference type="PANTHER" id="PTHR31966:SF3">
    <property type="entry name" value="OS05G0501700 PROTEIN"/>
    <property type="match status" value="1"/>
</dbReference>
<evidence type="ECO:0000313" key="1">
    <source>
        <dbReference type="EMBL" id="RDX69017.1"/>
    </source>
</evidence>
<reference evidence="1" key="1">
    <citation type="submission" date="2018-05" db="EMBL/GenBank/DDBJ databases">
        <title>Draft genome of Mucuna pruriens seed.</title>
        <authorList>
            <person name="Nnadi N.E."/>
            <person name="Vos R."/>
            <person name="Hasami M.H."/>
            <person name="Devisetty U.K."/>
            <person name="Aguiy J.C."/>
        </authorList>
    </citation>
    <scope>NUCLEOTIDE SEQUENCE [LARGE SCALE GENOMIC DNA]</scope>
    <source>
        <strain evidence="1">JCA_2017</strain>
    </source>
</reference>
<dbReference type="InterPro" id="IPR044162">
    <property type="entry name" value="PHOS32/34"/>
</dbReference>
<sequence>MDISIMEDGNEESRWRLEDDFDDFTATKASNVAHPLVEVQIPFSVKDHTKKRCLKMECLGLSAIVMGIEALAPPRDFHRLQWSNTKRKRKDALTKGGQFSMRWHCAKDLGIA</sequence>
<dbReference type="PANTHER" id="PTHR31966">
    <property type="entry name" value="OS01G0783500 PROTEIN"/>
    <property type="match status" value="1"/>
</dbReference>
<comment type="caution">
    <text evidence="1">The sequence shown here is derived from an EMBL/GenBank/DDBJ whole genome shotgun (WGS) entry which is preliminary data.</text>
</comment>
<gene>
    <name evidence="1" type="primary">PHOS32</name>
    <name evidence="1" type="ORF">CR513_51925</name>
</gene>
<dbReference type="EMBL" id="QJKJ01012301">
    <property type="protein sequence ID" value="RDX69017.1"/>
    <property type="molecule type" value="Genomic_DNA"/>
</dbReference>
<dbReference type="AlphaFoldDB" id="A0A371ESI0"/>
<protein>
    <submittedName>
        <fullName evidence="1">Universal stress protein PHOS32</fullName>
    </submittedName>
</protein>